<feature type="domain" description="RsdA/BaiN/AoA(So)-like Rossmann fold-like" evidence="4">
    <location>
        <begin position="6"/>
        <end position="432"/>
    </location>
</feature>
<evidence type="ECO:0000313" key="6">
    <source>
        <dbReference type="EMBL" id="ABB28314.1"/>
    </source>
</evidence>
<dbReference type="NCBIfam" id="TIGR00275">
    <property type="entry name" value="aminoacetone oxidase family FAD-binding enzyme"/>
    <property type="match status" value="1"/>
</dbReference>
<organism evidence="6">
    <name type="scientific">Chlorobium chlorochromatii (strain CaD3)</name>
    <dbReference type="NCBI Taxonomy" id="340177"/>
    <lineage>
        <taxon>Bacteria</taxon>
        <taxon>Pseudomonadati</taxon>
        <taxon>Chlorobiota</taxon>
        <taxon>Chlorobiia</taxon>
        <taxon>Chlorobiales</taxon>
        <taxon>Chlorobiaceae</taxon>
        <taxon>Chlorobium/Pelodictyon group</taxon>
        <taxon>Chlorobium</taxon>
    </lineage>
</organism>
<dbReference type="Gene3D" id="1.10.8.260">
    <property type="entry name" value="HI0933 insert domain-like"/>
    <property type="match status" value="1"/>
</dbReference>
<evidence type="ECO:0000256" key="3">
    <source>
        <dbReference type="ARBA" id="ARBA00022827"/>
    </source>
</evidence>
<evidence type="ECO:0000259" key="5">
    <source>
        <dbReference type="Pfam" id="PF22780"/>
    </source>
</evidence>
<dbReference type="Gene3D" id="3.50.50.60">
    <property type="entry name" value="FAD/NAD(P)-binding domain"/>
    <property type="match status" value="1"/>
</dbReference>
<proteinExistence type="predicted"/>
<dbReference type="PRINTS" id="PR00411">
    <property type="entry name" value="PNDRDTASEI"/>
</dbReference>
<sequence>MKERWVVVIGGGAAGMAAAVSAAEQARYLGVDCHITVIEKTHQVGSKIRISGGGKCNVTHVGTSAELLEKGFLRAAEQRFLRSALYAFSNNELRALLQQQGVATTEREDGKVFPVAGEASVVAEAFRTLLQRLKINCELHAPVQAIKVHGQQFHLITLHGDIVADAVIVATGGVSYRHTGTTGDGLRLARALGHTVVEPSAALSSIMVQPHSLVALAGAALRGVAAVARAGKLRAERQGDILFTHRGFSGPAMLSLSRDVANMQRSQREAVHLAADLYPQQLHDELEALLLQHSKKQGGQLVRKFLQVSPIGMLLLKSETMPYGTIPNAMVPLLMRQAALDDEVTFATLSREHRHQLVVTLKQFQLGTVHNVSLDAGEVSAGGVALSEVNPKSMESRLVPNLYFCGEVLDYVGEIGGYNLQAAFSTGWMAGKSAVNKLLTAL</sequence>
<dbReference type="eggNOG" id="COG2081">
    <property type="taxonomic scope" value="Bacteria"/>
</dbReference>
<dbReference type="InterPro" id="IPR036188">
    <property type="entry name" value="FAD/NAD-bd_sf"/>
</dbReference>
<dbReference type="InterPro" id="IPR023166">
    <property type="entry name" value="BaiN-like_dom_sf"/>
</dbReference>
<evidence type="ECO:0000259" key="4">
    <source>
        <dbReference type="Pfam" id="PF03486"/>
    </source>
</evidence>
<dbReference type="KEGG" id="cch:Cag_1052"/>
<dbReference type="AlphaFoldDB" id="Q3ARR1"/>
<keyword evidence="3" id="KW-0274">FAD</keyword>
<evidence type="ECO:0000256" key="1">
    <source>
        <dbReference type="ARBA" id="ARBA00001974"/>
    </source>
</evidence>
<dbReference type="InterPro" id="IPR004792">
    <property type="entry name" value="BaiN-like"/>
</dbReference>
<dbReference type="PANTHER" id="PTHR42887">
    <property type="entry name" value="OS12G0638800 PROTEIN"/>
    <property type="match status" value="1"/>
</dbReference>
<evidence type="ECO:0000256" key="2">
    <source>
        <dbReference type="ARBA" id="ARBA00022630"/>
    </source>
</evidence>
<dbReference type="EMBL" id="CP000108">
    <property type="protein sequence ID" value="ABB28314.1"/>
    <property type="molecule type" value="Genomic_DNA"/>
</dbReference>
<name>Q3ARR1_CHLCH</name>
<dbReference type="InterPro" id="IPR055178">
    <property type="entry name" value="RsdA/BaiN/AoA(So)-like_dom"/>
</dbReference>
<dbReference type="InterPro" id="IPR057661">
    <property type="entry name" value="RsdA/BaiN/AoA(So)_Rossmann"/>
</dbReference>
<dbReference type="SUPFAM" id="SSF160996">
    <property type="entry name" value="HI0933 insert domain-like"/>
    <property type="match status" value="1"/>
</dbReference>
<dbReference type="STRING" id="340177.Cag_1052"/>
<dbReference type="OrthoDB" id="9773233at2"/>
<dbReference type="SUPFAM" id="SSF51905">
    <property type="entry name" value="FAD/NAD(P)-binding domain"/>
    <property type="match status" value="1"/>
</dbReference>
<protein>
    <submittedName>
        <fullName evidence="6">Uncharacterized protein</fullName>
    </submittedName>
</protein>
<feature type="domain" description="RsdA/BaiN/AoA(So)-like insert" evidence="5">
    <location>
        <begin position="201"/>
        <end position="306"/>
    </location>
</feature>
<comment type="cofactor">
    <cofactor evidence="1">
        <name>FAD</name>
        <dbReference type="ChEBI" id="CHEBI:57692"/>
    </cofactor>
</comment>
<gene>
    <name evidence="6" type="ordered locus">Cag_1052</name>
</gene>
<dbReference type="Pfam" id="PF22780">
    <property type="entry name" value="HI0933_like_1st"/>
    <property type="match status" value="1"/>
</dbReference>
<reference evidence="6" key="1">
    <citation type="submission" date="2005-08" db="EMBL/GenBank/DDBJ databases">
        <title>Complete sequence of Chlorobium chlorochromatii CaD3.</title>
        <authorList>
            <person name="Copeland A."/>
            <person name="Lucas S."/>
            <person name="Lapidus A."/>
            <person name="Barry K."/>
            <person name="Detter J.C."/>
            <person name="Glavina T."/>
            <person name="Hammon N."/>
            <person name="Israni S."/>
            <person name="Pitluck S."/>
            <person name="Bryant D."/>
            <person name="Schmutz J."/>
            <person name="Larimer F."/>
            <person name="Land M."/>
            <person name="Kyrpides N."/>
            <person name="Ivanova N."/>
            <person name="Richardson P."/>
        </authorList>
    </citation>
    <scope>NUCLEOTIDE SEQUENCE [LARGE SCALE GENOMIC DNA]</scope>
    <source>
        <strain evidence="6">CaD3</strain>
    </source>
</reference>
<dbReference type="Gene3D" id="2.40.30.10">
    <property type="entry name" value="Translation factors"/>
    <property type="match status" value="1"/>
</dbReference>
<keyword evidence="2" id="KW-0285">Flavoprotein</keyword>
<dbReference type="Pfam" id="PF03486">
    <property type="entry name" value="HI0933_like"/>
    <property type="match status" value="1"/>
</dbReference>
<dbReference type="HOGENOM" id="CLU_025174_3_1_10"/>
<dbReference type="PANTHER" id="PTHR42887:SF2">
    <property type="entry name" value="OS12G0638800 PROTEIN"/>
    <property type="match status" value="1"/>
</dbReference>
<accession>Q3ARR1</accession>
<dbReference type="PRINTS" id="PR00368">
    <property type="entry name" value="FADPNR"/>
</dbReference>